<dbReference type="AlphaFoldDB" id="A0A553NNA8"/>
<dbReference type="GO" id="GO:0005243">
    <property type="term" value="F:gap junction channel activity"/>
    <property type="evidence" value="ECO:0007669"/>
    <property type="project" value="TreeGrafter"/>
</dbReference>
<comment type="caution">
    <text evidence="12">Lacks conserved residue(s) required for the propagation of feature annotation.</text>
</comment>
<keyword evidence="10 12" id="KW-0472">Membrane</keyword>
<keyword evidence="9 12" id="KW-0406">Ion transport</keyword>
<dbReference type="Pfam" id="PF00876">
    <property type="entry name" value="Innexin"/>
    <property type="match status" value="1"/>
</dbReference>
<keyword evidence="7" id="KW-0965">Cell junction</keyword>
<keyword evidence="11 12" id="KW-0407">Ion channel</keyword>
<evidence type="ECO:0000256" key="9">
    <source>
        <dbReference type="ARBA" id="ARBA00023065"/>
    </source>
</evidence>
<evidence type="ECO:0000256" key="10">
    <source>
        <dbReference type="ARBA" id="ARBA00023136"/>
    </source>
</evidence>
<comment type="similarity">
    <text evidence="12">Belongs to the pannexin family.</text>
</comment>
<dbReference type="GO" id="GO:0007602">
    <property type="term" value="P:phototransduction"/>
    <property type="evidence" value="ECO:0007669"/>
    <property type="project" value="TreeGrafter"/>
</dbReference>
<evidence type="ECO:0000256" key="12">
    <source>
        <dbReference type="RuleBase" id="RU010713"/>
    </source>
</evidence>
<evidence type="ECO:0000313" key="14">
    <source>
        <dbReference type="Proteomes" id="UP000318571"/>
    </source>
</evidence>
<evidence type="ECO:0000256" key="1">
    <source>
        <dbReference type="ARBA" id="ARBA00004610"/>
    </source>
</evidence>
<dbReference type="OMA" id="DCHCPTL"/>
<comment type="function">
    <text evidence="12">Structural component of the gap junctions.</text>
</comment>
<evidence type="ECO:0000256" key="8">
    <source>
        <dbReference type="ARBA" id="ARBA00022989"/>
    </source>
</evidence>
<dbReference type="STRING" id="6832.A0A553NNA8"/>
<keyword evidence="6" id="KW-0303">Gap junction</keyword>
<evidence type="ECO:0000256" key="5">
    <source>
        <dbReference type="ARBA" id="ARBA00022692"/>
    </source>
</evidence>
<evidence type="ECO:0000256" key="4">
    <source>
        <dbReference type="ARBA" id="ARBA00022475"/>
    </source>
</evidence>
<comment type="caution">
    <text evidence="13">The sequence shown here is derived from an EMBL/GenBank/DDBJ whole genome shotgun (WGS) entry which is preliminary data.</text>
</comment>
<dbReference type="GO" id="GO:0034220">
    <property type="term" value="P:monoatomic ion transmembrane transport"/>
    <property type="evidence" value="ECO:0007669"/>
    <property type="project" value="UniProtKB-KW"/>
</dbReference>
<evidence type="ECO:0000256" key="11">
    <source>
        <dbReference type="ARBA" id="ARBA00023303"/>
    </source>
</evidence>
<dbReference type="GO" id="GO:0005921">
    <property type="term" value="C:gap junction"/>
    <property type="evidence" value="ECO:0007669"/>
    <property type="project" value="UniProtKB-SubCell"/>
</dbReference>
<dbReference type="Proteomes" id="UP000318571">
    <property type="component" value="Chromosome 4"/>
</dbReference>
<keyword evidence="14" id="KW-1185">Reference proteome</keyword>
<gene>
    <name evidence="12" type="primary">inx</name>
    <name evidence="13" type="ORF">TCAL_08031</name>
</gene>
<keyword evidence="4" id="KW-1003">Cell membrane</keyword>
<keyword evidence="8 12" id="KW-1133">Transmembrane helix</keyword>
<keyword evidence="3 12" id="KW-0813">Transport</keyword>
<proteinExistence type="inferred from homology"/>
<sequence length="390" mass="45678">MNGGSVGMDFLYQVRRFADLDPVHIDGFIFKLHYWFTSTAIFSASLISFAKQYFGDPIECIFDAKHGAEIKAVDAYCWLHSTTNLDTGLMRKLNTLPKIRNPCQGYPMADHDIDTLYYQWVPFFLFFQALIFRLPWNLWRHLEGGKMAEFGLEAKRHLIPEQTSESLAHQYAHFFNGILHHNNIYFWQYVFCESLNVFIVFGMIQLTDKFLNGRFIDYGRRVWEFYWSSESYRADRMNPMCSLFPTVTSCQFPSGALTGNLNVDHAMCVLSLNIINDKIFLIEWFWFITLAFMSLLASFCTFLIIICPRFRRFLIRMKLRSFGAQDVPLINQLLTRCYVGDWFILNLLAKNTTAYMFRRIIKSLTEIIKEQRISKTATISMENLEVKNGV</sequence>
<dbReference type="InterPro" id="IPR000990">
    <property type="entry name" value="Innexin"/>
</dbReference>
<accession>A0A553NNA8</accession>
<evidence type="ECO:0000256" key="6">
    <source>
        <dbReference type="ARBA" id="ARBA00022868"/>
    </source>
</evidence>
<protein>
    <recommendedName>
        <fullName evidence="12">Innexin</fullName>
    </recommendedName>
</protein>
<reference evidence="13 14" key="1">
    <citation type="journal article" date="2018" name="Nat. Ecol. Evol.">
        <title>Genomic signatures of mitonuclear coevolution across populations of Tigriopus californicus.</title>
        <authorList>
            <person name="Barreto F.S."/>
            <person name="Watson E.T."/>
            <person name="Lima T.G."/>
            <person name="Willett C.S."/>
            <person name="Edmands S."/>
            <person name="Li W."/>
            <person name="Burton R.S."/>
        </authorList>
    </citation>
    <scope>NUCLEOTIDE SEQUENCE [LARGE SCALE GENOMIC DNA]</scope>
    <source>
        <strain evidence="13 14">San Diego</strain>
    </source>
</reference>
<dbReference type="OrthoDB" id="5867527at2759"/>
<name>A0A553NNA8_TIGCA</name>
<evidence type="ECO:0000256" key="2">
    <source>
        <dbReference type="ARBA" id="ARBA00004651"/>
    </source>
</evidence>
<dbReference type="PRINTS" id="PR01262">
    <property type="entry name" value="INNEXIN"/>
</dbReference>
<evidence type="ECO:0000256" key="7">
    <source>
        <dbReference type="ARBA" id="ARBA00022949"/>
    </source>
</evidence>
<dbReference type="PANTHER" id="PTHR11893">
    <property type="entry name" value="INNEXIN"/>
    <property type="match status" value="1"/>
</dbReference>
<comment type="subcellular location">
    <subcellularLocation>
        <location evidence="1">Cell junction</location>
        <location evidence="1">Gap junction</location>
    </subcellularLocation>
    <subcellularLocation>
        <location evidence="2 12">Cell membrane</location>
        <topology evidence="2 12">Multi-pass membrane protein</topology>
    </subcellularLocation>
</comment>
<organism evidence="13 14">
    <name type="scientific">Tigriopus californicus</name>
    <name type="common">Marine copepod</name>
    <dbReference type="NCBI Taxonomy" id="6832"/>
    <lineage>
        <taxon>Eukaryota</taxon>
        <taxon>Metazoa</taxon>
        <taxon>Ecdysozoa</taxon>
        <taxon>Arthropoda</taxon>
        <taxon>Crustacea</taxon>
        <taxon>Multicrustacea</taxon>
        <taxon>Hexanauplia</taxon>
        <taxon>Copepoda</taxon>
        <taxon>Harpacticoida</taxon>
        <taxon>Harpacticidae</taxon>
        <taxon>Tigriopus</taxon>
    </lineage>
</organism>
<evidence type="ECO:0000313" key="13">
    <source>
        <dbReference type="EMBL" id="TRY66929.1"/>
    </source>
</evidence>
<evidence type="ECO:0000256" key="3">
    <source>
        <dbReference type="ARBA" id="ARBA00022448"/>
    </source>
</evidence>
<keyword evidence="5 12" id="KW-0812">Transmembrane</keyword>
<dbReference type="PROSITE" id="PS51013">
    <property type="entry name" value="PANNEXIN"/>
    <property type="match status" value="1"/>
</dbReference>
<feature type="transmembrane region" description="Helical" evidence="12">
    <location>
        <begin position="284"/>
        <end position="307"/>
    </location>
</feature>
<dbReference type="EMBL" id="VCGU01000011">
    <property type="protein sequence ID" value="TRY66929.1"/>
    <property type="molecule type" value="Genomic_DNA"/>
</dbReference>
<dbReference type="GO" id="GO:0005886">
    <property type="term" value="C:plasma membrane"/>
    <property type="evidence" value="ECO:0007669"/>
    <property type="project" value="UniProtKB-SubCell"/>
</dbReference>
<dbReference type="PANTHER" id="PTHR11893:SF41">
    <property type="entry name" value="INNEXIN INX2"/>
    <property type="match status" value="1"/>
</dbReference>